<dbReference type="Proteomes" id="UP000662770">
    <property type="component" value="Chromosome"/>
</dbReference>
<dbReference type="InterPro" id="IPR002110">
    <property type="entry name" value="Ankyrin_rpt"/>
</dbReference>
<gene>
    <name evidence="4" type="ORF">JYB87_16430</name>
</gene>
<reference evidence="4 5" key="1">
    <citation type="submission" date="2021-03" db="EMBL/GenBank/DDBJ databases">
        <title>Novel species identification of genus Shewanella.</title>
        <authorList>
            <person name="Liu G."/>
            <person name="Zhang Q."/>
        </authorList>
    </citation>
    <scope>NUCLEOTIDE SEQUENCE [LARGE SCALE GENOMIC DNA]</scope>
    <source>
        <strain evidence="4 5">FJAT-51800</strain>
    </source>
</reference>
<feature type="repeat" description="ANK" evidence="3">
    <location>
        <begin position="132"/>
        <end position="164"/>
    </location>
</feature>
<dbReference type="InterPro" id="IPR036770">
    <property type="entry name" value="Ankyrin_rpt-contain_sf"/>
</dbReference>
<evidence type="ECO:0000256" key="1">
    <source>
        <dbReference type="ARBA" id="ARBA00022737"/>
    </source>
</evidence>
<feature type="repeat" description="ANK" evidence="3">
    <location>
        <begin position="66"/>
        <end position="98"/>
    </location>
</feature>
<accession>A0ABX7QRH1</accession>
<dbReference type="Gene3D" id="1.25.40.20">
    <property type="entry name" value="Ankyrin repeat-containing domain"/>
    <property type="match status" value="2"/>
</dbReference>
<evidence type="ECO:0000313" key="5">
    <source>
        <dbReference type="Proteomes" id="UP000662770"/>
    </source>
</evidence>
<dbReference type="PROSITE" id="PS50297">
    <property type="entry name" value="ANK_REP_REGION"/>
    <property type="match status" value="1"/>
</dbReference>
<protein>
    <submittedName>
        <fullName evidence="4">Ankyrin repeat domain-containing protein</fullName>
    </submittedName>
</protein>
<dbReference type="SMART" id="SM00248">
    <property type="entry name" value="ANK"/>
    <property type="match status" value="5"/>
</dbReference>
<evidence type="ECO:0000256" key="2">
    <source>
        <dbReference type="ARBA" id="ARBA00023043"/>
    </source>
</evidence>
<dbReference type="Pfam" id="PF12796">
    <property type="entry name" value="Ank_2"/>
    <property type="match status" value="2"/>
</dbReference>
<keyword evidence="2 3" id="KW-0040">ANK repeat</keyword>
<dbReference type="PANTHER" id="PTHR24171:SF10">
    <property type="entry name" value="ANKYRIN REPEAT DOMAIN-CONTAINING PROTEIN 29-LIKE"/>
    <property type="match status" value="1"/>
</dbReference>
<evidence type="ECO:0000313" key="4">
    <source>
        <dbReference type="EMBL" id="QSX33291.1"/>
    </source>
</evidence>
<dbReference type="SUPFAM" id="SSF48403">
    <property type="entry name" value="Ankyrin repeat"/>
    <property type="match status" value="1"/>
</dbReference>
<proteinExistence type="predicted"/>
<keyword evidence="5" id="KW-1185">Reference proteome</keyword>
<dbReference type="EMBL" id="CP071503">
    <property type="protein sequence ID" value="QSX33291.1"/>
    <property type="molecule type" value="Genomic_DNA"/>
</dbReference>
<sequence length="194" mass="21081">MTNALWQAVEAGDKPAVQQILASHPELVNTVFEQCDKTPFELALSHGFTSLAEVIISTSGFDVNHSGHNPLRVSIDLGFVAIAEQLLTLGANTNYRPKQMSSALLLCLDNEYFSLAELMVAKGAEVDIRNHKGWTPLIWAAMKGRIAAVEFLLKHGASVNVCNNDGWNAVTGAFFKQRIEVVDKLLVAGAVFSD</sequence>
<dbReference type="PANTHER" id="PTHR24171">
    <property type="entry name" value="ANKYRIN REPEAT DOMAIN-CONTAINING PROTEIN 39-RELATED"/>
    <property type="match status" value="1"/>
</dbReference>
<keyword evidence="1" id="KW-0677">Repeat</keyword>
<dbReference type="PROSITE" id="PS50088">
    <property type="entry name" value="ANK_REPEAT"/>
    <property type="match status" value="2"/>
</dbReference>
<organism evidence="4 5">
    <name type="scientific">Shewanella avicenniae</name>
    <dbReference type="NCBI Taxonomy" id="2814294"/>
    <lineage>
        <taxon>Bacteria</taxon>
        <taxon>Pseudomonadati</taxon>
        <taxon>Pseudomonadota</taxon>
        <taxon>Gammaproteobacteria</taxon>
        <taxon>Alteromonadales</taxon>
        <taxon>Shewanellaceae</taxon>
        <taxon>Shewanella</taxon>
    </lineage>
</organism>
<dbReference type="RefSeq" id="WP_207354524.1">
    <property type="nucleotide sequence ID" value="NZ_CP071503.1"/>
</dbReference>
<name>A0ABX7QRH1_9GAMM</name>
<evidence type="ECO:0000256" key="3">
    <source>
        <dbReference type="PROSITE-ProRule" id="PRU00023"/>
    </source>
</evidence>